<dbReference type="EMBL" id="CM001879">
    <property type="protein sequence ID" value="EOX94677.1"/>
    <property type="molecule type" value="Genomic_DNA"/>
</dbReference>
<evidence type="ECO:0000313" key="2">
    <source>
        <dbReference type="EMBL" id="EOX94677.1"/>
    </source>
</evidence>
<dbReference type="HOGENOM" id="CLU_2709799_0_0_1"/>
<protein>
    <submittedName>
        <fullName evidence="2">Uncharacterized protein</fullName>
    </submittedName>
</protein>
<dbReference type="Gramene" id="EOX94677">
    <property type="protein sequence ID" value="EOX94677"/>
    <property type="gene ID" value="TCM_004294"/>
</dbReference>
<evidence type="ECO:0000313" key="3">
    <source>
        <dbReference type="Proteomes" id="UP000026915"/>
    </source>
</evidence>
<gene>
    <name evidence="2" type="ORF">TCM_004294</name>
</gene>
<name>A0A061DQM2_THECC</name>
<sequence length="73" mass="8284">MSRSTKAPSSFLHLVLALRLNFHLGSECPIYLTWISGKALFMESNHLLFEIRNIAVNQLTNNQFFTVQTTISA</sequence>
<feature type="signal peptide" evidence="1">
    <location>
        <begin position="1"/>
        <end position="27"/>
    </location>
</feature>
<proteinExistence type="predicted"/>
<evidence type="ECO:0000256" key="1">
    <source>
        <dbReference type="SAM" id="SignalP"/>
    </source>
</evidence>
<keyword evidence="1" id="KW-0732">Signal</keyword>
<feature type="chain" id="PRO_5001596609" evidence="1">
    <location>
        <begin position="28"/>
        <end position="73"/>
    </location>
</feature>
<accession>A0A061DQM2</accession>
<dbReference type="InParanoid" id="A0A061DQM2"/>
<reference evidence="2 3" key="1">
    <citation type="journal article" date="2013" name="Genome Biol.">
        <title>The genome sequence of the most widely cultivated cacao type and its use to identify candidate genes regulating pod color.</title>
        <authorList>
            <person name="Motamayor J.C."/>
            <person name="Mockaitis K."/>
            <person name="Schmutz J."/>
            <person name="Haiminen N."/>
            <person name="Iii D.L."/>
            <person name="Cornejo O."/>
            <person name="Findley S.D."/>
            <person name="Zheng P."/>
            <person name="Utro F."/>
            <person name="Royaert S."/>
            <person name="Saski C."/>
            <person name="Jenkins J."/>
            <person name="Podicheti R."/>
            <person name="Zhao M."/>
            <person name="Scheffler B.E."/>
            <person name="Stack J.C."/>
            <person name="Feltus F.A."/>
            <person name="Mustiga G.M."/>
            <person name="Amores F."/>
            <person name="Phillips W."/>
            <person name="Marelli J.P."/>
            <person name="May G.D."/>
            <person name="Shapiro H."/>
            <person name="Ma J."/>
            <person name="Bustamante C.D."/>
            <person name="Schnell R.J."/>
            <person name="Main D."/>
            <person name="Gilbert D."/>
            <person name="Parida L."/>
            <person name="Kuhn D.N."/>
        </authorList>
    </citation>
    <scope>NUCLEOTIDE SEQUENCE [LARGE SCALE GENOMIC DNA]</scope>
    <source>
        <strain evidence="3">cv. Matina 1-6</strain>
    </source>
</reference>
<keyword evidence="3" id="KW-1185">Reference proteome</keyword>
<organism evidence="2 3">
    <name type="scientific">Theobroma cacao</name>
    <name type="common">Cacao</name>
    <name type="synonym">Cocoa</name>
    <dbReference type="NCBI Taxonomy" id="3641"/>
    <lineage>
        <taxon>Eukaryota</taxon>
        <taxon>Viridiplantae</taxon>
        <taxon>Streptophyta</taxon>
        <taxon>Embryophyta</taxon>
        <taxon>Tracheophyta</taxon>
        <taxon>Spermatophyta</taxon>
        <taxon>Magnoliopsida</taxon>
        <taxon>eudicotyledons</taxon>
        <taxon>Gunneridae</taxon>
        <taxon>Pentapetalae</taxon>
        <taxon>rosids</taxon>
        <taxon>malvids</taxon>
        <taxon>Malvales</taxon>
        <taxon>Malvaceae</taxon>
        <taxon>Byttnerioideae</taxon>
        <taxon>Theobroma</taxon>
    </lineage>
</organism>
<dbReference type="AlphaFoldDB" id="A0A061DQM2"/>
<dbReference type="Proteomes" id="UP000026915">
    <property type="component" value="Chromosome 1"/>
</dbReference>